<comment type="caution">
    <text evidence="13">The sequence shown here is derived from an EMBL/GenBank/DDBJ whole genome shotgun (WGS) entry which is preliminary data.</text>
</comment>
<dbReference type="InterPro" id="IPR043502">
    <property type="entry name" value="DNA/RNA_pol_sf"/>
</dbReference>
<dbReference type="Pfam" id="PF21704">
    <property type="entry name" value="POLH-Rev1_HhH"/>
    <property type="match status" value="1"/>
</dbReference>
<dbReference type="AlphaFoldDB" id="A0A1D2JC06"/>
<dbReference type="GO" id="GO:0035861">
    <property type="term" value="C:site of double-strand break"/>
    <property type="evidence" value="ECO:0007669"/>
    <property type="project" value="TreeGrafter"/>
</dbReference>
<keyword evidence="7" id="KW-0234">DNA repair</keyword>
<gene>
    <name evidence="13" type="ORF">ACO22_04869</name>
</gene>
<dbReference type="GO" id="GO:0008270">
    <property type="term" value="F:zinc ion binding"/>
    <property type="evidence" value="ECO:0007669"/>
    <property type="project" value="UniProtKB-KW"/>
</dbReference>
<evidence type="ECO:0000256" key="1">
    <source>
        <dbReference type="ARBA" id="ARBA00004123"/>
    </source>
</evidence>
<dbReference type="Gene3D" id="1.10.150.20">
    <property type="entry name" value="5' to 3' exonuclease, C-terminal subdomain"/>
    <property type="match status" value="1"/>
</dbReference>
<dbReference type="GO" id="GO:0003887">
    <property type="term" value="F:DNA-directed DNA polymerase activity"/>
    <property type="evidence" value="ECO:0007669"/>
    <property type="project" value="TreeGrafter"/>
</dbReference>
<dbReference type="Gene3D" id="3.30.1490.100">
    <property type="entry name" value="DNA polymerase, Y-family, little finger domain"/>
    <property type="match status" value="1"/>
</dbReference>
<dbReference type="GO" id="GO:0070987">
    <property type="term" value="P:error-free translesion synthesis"/>
    <property type="evidence" value="ECO:0007669"/>
    <property type="project" value="UniProtKB-ARBA"/>
</dbReference>
<feature type="compositionally biased region" description="Basic and acidic residues" evidence="10">
    <location>
        <begin position="619"/>
        <end position="630"/>
    </location>
</feature>
<organism evidence="13 14">
    <name type="scientific">Paracoccidioides brasiliensis</name>
    <dbReference type="NCBI Taxonomy" id="121759"/>
    <lineage>
        <taxon>Eukaryota</taxon>
        <taxon>Fungi</taxon>
        <taxon>Dikarya</taxon>
        <taxon>Ascomycota</taxon>
        <taxon>Pezizomycotina</taxon>
        <taxon>Eurotiomycetes</taxon>
        <taxon>Eurotiomycetidae</taxon>
        <taxon>Onygenales</taxon>
        <taxon>Ajellomycetaceae</taxon>
        <taxon>Paracoccidioides</taxon>
    </lineage>
</organism>
<dbReference type="Gene3D" id="3.40.1170.60">
    <property type="match status" value="1"/>
</dbReference>
<keyword evidence="2" id="KW-0808">Transferase</keyword>
<dbReference type="Gene3D" id="3.30.70.270">
    <property type="match status" value="1"/>
</dbReference>
<accession>A0A1D2JC06</accession>
<protein>
    <recommendedName>
        <fullName evidence="9">DNA polymerase eta</fullName>
    </recommendedName>
</protein>
<evidence type="ECO:0000259" key="11">
    <source>
        <dbReference type="PROSITE" id="PS50173"/>
    </source>
</evidence>
<dbReference type="InterPro" id="IPR043128">
    <property type="entry name" value="Rev_trsase/Diguanyl_cyclase"/>
</dbReference>
<evidence type="ECO:0000313" key="14">
    <source>
        <dbReference type="Proteomes" id="UP000242814"/>
    </source>
</evidence>
<dbReference type="PANTHER" id="PTHR45873:SF1">
    <property type="entry name" value="DNA POLYMERASE ETA"/>
    <property type="match status" value="1"/>
</dbReference>
<dbReference type="SUPFAM" id="SSF56672">
    <property type="entry name" value="DNA/RNA polymerases"/>
    <property type="match status" value="1"/>
</dbReference>
<keyword evidence="8" id="KW-0539">Nucleus</keyword>
<evidence type="ECO:0000256" key="5">
    <source>
        <dbReference type="ARBA" id="ARBA00022771"/>
    </source>
</evidence>
<proteinExistence type="predicted"/>
<dbReference type="GO" id="GO:0009314">
    <property type="term" value="P:response to radiation"/>
    <property type="evidence" value="ECO:0007669"/>
    <property type="project" value="TreeGrafter"/>
</dbReference>
<dbReference type="InterPro" id="IPR041298">
    <property type="entry name" value="UBZ3"/>
</dbReference>
<dbReference type="FunFam" id="3.40.1170.60:FF:000008">
    <property type="entry name" value="DNA polymerase eta subunit"/>
    <property type="match status" value="1"/>
</dbReference>
<dbReference type="PANTHER" id="PTHR45873">
    <property type="entry name" value="DNA POLYMERASE ETA"/>
    <property type="match status" value="1"/>
</dbReference>
<dbReference type="GO" id="GO:0003684">
    <property type="term" value="F:damaged DNA binding"/>
    <property type="evidence" value="ECO:0007669"/>
    <property type="project" value="InterPro"/>
</dbReference>
<dbReference type="GO" id="GO:0005657">
    <property type="term" value="C:replication fork"/>
    <property type="evidence" value="ECO:0007669"/>
    <property type="project" value="UniProtKB-ARBA"/>
</dbReference>
<keyword evidence="3" id="KW-0479">Metal-binding</keyword>
<dbReference type="PROSITE" id="PS51907">
    <property type="entry name" value="ZF_UBZ3"/>
    <property type="match status" value="1"/>
</dbReference>
<feature type="region of interest" description="Disordered" evidence="10">
    <location>
        <begin position="571"/>
        <end position="660"/>
    </location>
</feature>
<dbReference type="GO" id="GO:0006281">
    <property type="term" value="P:DNA repair"/>
    <property type="evidence" value="ECO:0007669"/>
    <property type="project" value="UniProtKB-KW"/>
</dbReference>
<name>A0A1D2JC06_PARBR</name>
<dbReference type="GO" id="GO:0005634">
    <property type="term" value="C:nucleus"/>
    <property type="evidence" value="ECO:0007669"/>
    <property type="project" value="UniProtKB-SubCell"/>
</dbReference>
<feature type="compositionally biased region" description="Polar residues" evidence="10">
    <location>
        <begin position="581"/>
        <end position="590"/>
    </location>
</feature>
<evidence type="ECO:0000259" key="12">
    <source>
        <dbReference type="PROSITE" id="PS51907"/>
    </source>
</evidence>
<evidence type="ECO:0000256" key="3">
    <source>
        <dbReference type="ARBA" id="ARBA00022723"/>
    </source>
</evidence>
<feature type="compositionally biased region" description="Basic residues" evidence="10">
    <location>
        <begin position="729"/>
        <end position="740"/>
    </location>
</feature>
<comment type="subcellular location">
    <subcellularLocation>
        <location evidence="1">Nucleus</location>
    </subcellularLocation>
</comment>
<feature type="domain" description="UBZ3-type" evidence="12">
    <location>
        <begin position="678"/>
        <end position="712"/>
    </location>
</feature>
<evidence type="ECO:0000256" key="4">
    <source>
        <dbReference type="ARBA" id="ARBA00022763"/>
    </source>
</evidence>
<dbReference type="GO" id="GO:0007064">
    <property type="term" value="P:mitotic sister chromatid cohesion"/>
    <property type="evidence" value="ECO:0007669"/>
    <property type="project" value="UniProtKB-ARBA"/>
</dbReference>
<sequence length="752" mass="84866">MESQGERTVLASLHPPADDVLIPLRIQIDFRRESYLVSTELVECPQLSAISVPHDAYPSHHPAQQPHLHPPPTIAPTMSLPSHFTRRHLTLLRSNSPRTPLRVVAHIDLDAFYAQCEMVRLNTPLTQPLAVQQWESLIAVNYPARAFNITRMLTAAEARKRCPQLITQHVATFREGEGEQWKYRDDAAECIATDKVSLEPYRMESRKILEVIKTVLTERAEEVMRDVGVEGAAKGPGTEQLVRVEKAGIDEVFVDLSALVYETLLEWYPMLREGEVELDVNERLPGLPTTVLEWGKEDMLVDLDVGEAEEDDPDWDDMCMLVGADIVRSVRAAIWERLKYTCSAAIARNKMMAKLGSSCNKPNKQTIVRNRAIQHFLSGFRFTQIRMLGGKLGKQVSATFGTEEVGDLLRIPIEQLKLKLGDDTGTWLYEIIRGYEYSEVSMRTKIKSMLSTKSFRPGIKSSGQAEKWLRIFVADIYGRLLEEGVLENKRRPKVVTIHHRTKGQTRSRQIPIPPGRPMSDTMLFDLAKTLLAQVVNEGNIWPCANLSLNVSGFEDGLTGNRSLDSFFGRGDGGAKTAAAAIQQQEQSGGSVQRGFMHGSEPHKRRKVSDNDRDEDDHVNDDLSTRSSDRANEDEEESLFLQEPDLHHPSHLTSTTAATPPLNGNAIVTQHNDWTTVDLQELSFPCTRCGKTIMEYDKIEHEDWHFAKDLDEQDRLHHSTTIPPTLRQRGNLRSRGRGRGRGKTDKRQSRLAF</sequence>
<keyword evidence="6" id="KW-0862">Zinc</keyword>
<dbReference type="VEuPathDB" id="FungiDB:PADG_07381"/>
<evidence type="ECO:0000256" key="9">
    <source>
        <dbReference type="ARBA" id="ARBA00044975"/>
    </source>
</evidence>
<evidence type="ECO:0000256" key="2">
    <source>
        <dbReference type="ARBA" id="ARBA00022679"/>
    </source>
</evidence>
<dbReference type="FunFam" id="3.30.1490.100:FF:000009">
    <property type="entry name" value="DNA polymerase eta subunit"/>
    <property type="match status" value="1"/>
</dbReference>
<dbReference type="SUPFAM" id="SSF100879">
    <property type="entry name" value="Lesion bypass DNA polymerase (Y-family), little finger domain"/>
    <property type="match status" value="1"/>
</dbReference>
<dbReference type="InterPro" id="IPR001126">
    <property type="entry name" value="UmuC"/>
</dbReference>
<reference evidence="13 14" key="1">
    <citation type="submission" date="2016-06" db="EMBL/GenBank/DDBJ databases">
        <authorList>
            <person name="Kjaerup R.B."/>
            <person name="Dalgaard T.S."/>
            <person name="Juul-Madsen H.R."/>
        </authorList>
    </citation>
    <scope>NUCLEOTIDE SEQUENCE [LARGE SCALE GENOMIC DNA]</scope>
    <source>
        <strain evidence="13 14">Pb300</strain>
    </source>
</reference>
<evidence type="ECO:0000256" key="7">
    <source>
        <dbReference type="ARBA" id="ARBA00023204"/>
    </source>
</evidence>
<feature type="region of interest" description="Disordered" evidence="10">
    <location>
        <begin position="715"/>
        <end position="752"/>
    </location>
</feature>
<dbReference type="InterPro" id="IPR017961">
    <property type="entry name" value="DNA_pol_Y-fam_little_finger"/>
</dbReference>
<dbReference type="VEuPathDB" id="FungiDB:PABG_03928"/>
<evidence type="ECO:0000256" key="8">
    <source>
        <dbReference type="ARBA" id="ARBA00023242"/>
    </source>
</evidence>
<dbReference type="GO" id="GO:0042276">
    <property type="term" value="P:error-prone translesion synthesis"/>
    <property type="evidence" value="ECO:0007669"/>
    <property type="project" value="TreeGrafter"/>
</dbReference>
<dbReference type="PIRSF" id="PIRSF036603">
    <property type="entry name" value="DPol_eta"/>
    <property type="match status" value="1"/>
</dbReference>
<keyword evidence="4" id="KW-0227">DNA damage</keyword>
<dbReference type="InterPro" id="IPR052230">
    <property type="entry name" value="DNA_polymerase_eta"/>
</dbReference>
<dbReference type="Pfam" id="PF11799">
    <property type="entry name" value="IMS_C"/>
    <property type="match status" value="1"/>
</dbReference>
<dbReference type="Proteomes" id="UP000242814">
    <property type="component" value="Unassembled WGS sequence"/>
</dbReference>
<dbReference type="PROSITE" id="PS50173">
    <property type="entry name" value="UMUC"/>
    <property type="match status" value="1"/>
</dbReference>
<dbReference type="EMBL" id="LZYO01000205">
    <property type="protein sequence ID" value="ODH26029.1"/>
    <property type="molecule type" value="Genomic_DNA"/>
</dbReference>
<dbReference type="Pfam" id="PF00817">
    <property type="entry name" value="IMS"/>
    <property type="match status" value="2"/>
</dbReference>
<dbReference type="Pfam" id="PF18439">
    <property type="entry name" value="zf_UBZ"/>
    <property type="match status" value="1"/>
</dbReference>
<feature type="domain" description="UmuC" evidence="11">
    <location>
        <begin position="104"/>
        <end position="389"/>
    </location>
</feature>
<evidence type="ECO:0000313" key="13">
    <source>
        <dbReference type="EMBL" id="ODH26029.1"/>
    </source>
</evidence>
<dbReference type="FunFam" id="1.10.150.20:FF:000014">
    <property type="entry name" value="Polymerase (DNA directed), eta"/>
    <property type="match status" value="1"/>
</dbReference>
<evidence type="ECO:0000256" key="6">
    <source>
        <dbReference type="ARBA" id="ARBA00022833"/>
    </source>
</evidence>
<keyword evidence="5" id="KW-0863">Zinc-finger</keyword>
<dbReference type="InterPro" id="IPR036775">
    <property type="entry name" value="DNA_pol_Y-fam_lit_finger_sf"/>
</dbReference>
<feature type="compositionally biased region" description="Basic and acidic residues" evidence="10">
    <location>
        <begin position="741"/>
        <end position="752"/>
    </location>
</feature>
<evidence type="ECO:0000256" key="10">
    <source>
        <dbReference type="SAM" id="MobiDB-lite"/>
    </source>
</evidence>